<keyword evidence="1" id="KW-0472">Membrane</keyword>
<comment type="caution">
    <text evidence="2">The sequence shown here is derived from an EMBL/GenBank/DDBJ whole genome shotgun (WGS) entry which is preliminary data.</text>
</comment>
<name>A0A967B0A0_9MICO</name>
<evidence type="ECO:0000313" key="3">
    <source>
        <dbReference type="Proteomes" id="UP000744769"/>
    </source>
</evidence>
<organism evidence="2 3">
    <name type="scientific">Metallococcus carri</name>
    <dbReference type="NCBI Taxonomy" id="1656884"/>
    <lineage>
        <taxon>Bacteria</taxon>
        <taxon>Bacillati</taxon>
        <taxon>Actinomycetota</taxon>
        <taxon>Actinomycetes</taxon>
        <taxon>Micrococcales</taxon>
        <taxon>Dermacoccaceae</taxon>
        <taxon>Metallococcus</taxon>
    </lineage>
</organism>
<feature type="transmembrane region" description="Helical" evidence="1">
    <location>
        <begin position="20"/>
        <end position="45"/>
    </location>
</feature>
<dbReference type="AlphaFoldDB" id="A0A967B0A0"/>
<accession>A0A967B0A0</accession>
<sequence length="63" mass="7273">MLGLLPVGLYSKYEPKLGPFPFFVWYQLMWVFLTAACTSIAYVLVQKARPHVPMTPVDEQARR</sequence>
<keyword evidence="1" id="KW-0812">Transmembrane</keyword>
<dbReference type="Pfam" id="PF11755">
    <property type="entry name" value="DUF3311"/>
    <property type="match status" value="1"/>
</dbReference>
<evidence type="ECO:0000256" key="1">
    <source>
        <dbReference type="SAM" id="Phobius"/>
    </source>
</evidence>
<keyword evidence="1" id="KW-1133">Transmembrane helix</keyword>
<reference evidence="2" key="1">
    <citation type="submission" date="2020-03" db="EMBL/GenBank/DDBJ databases">
        <title>Draft sequencing of Calidifontibacter sp. DB0510.</title>
        <authorList>
            <person name="Kim D.-U."/>
        </authorList>
    </citation>
    <scope>NUCLEOTIDE SEQUENCE</scope>
    <source>
        <strain evidence="2">DB0510</strain>
    </source>
</reference>
<keyword evidence="3" id="KW-1185">Reference proteome</keyword>
<evidence type="ECO:0000313" key="2">
    <source>
        <dbReference type="EMBL" id="NHN56421.1"/>
    </source>
</evidence>
<proteinExistence type="predicted"/>
<gene>
    <name evidence="2" type="ORF">G9U51_11595</name>
</gene>
<protein>
    <submittedName>
        <fullName evidence="2">DUF3311 domain-containing protein</fullName>
    </submittedName>
</protein>
<dbReference type="EMBL" id="JAAOIV010000008">
    <property type="protein sequence ID" value="NHN56421.1"/>
    <property type="molecule type" value="Genomic_DNA"/>
</dbReference>
<dbReference type="InterPro" id="IPR021741">
    <property type="entry name" value="DUF3311"/>
</dbReference>
<dbReference type="Proteomes" id="UP000744769">
    <property type="component" value="Unassembled WGS sequence"/>
</dbReference>